<dbReference type="GO" id="GO:0045905">
    <property type="term" value="P:positive regulation of translational termination"/>
    <property type="evidence" value="ECO:0007669"/>
    <property type="project" value="TreeGrafter"/>
</dbReference>
<dbReference type="GO" id="GO:0043565">
    <property type="term" value="F:sequence-specific DNA binding"/>
    <property type="evidence" value="ECO:0007669"/>
    <property type="project" value="TreeGrafter"/>
</dbReference>
<dbReference type="OrthoDB" id="424465at2759"/>
<dbReference type="Proteomes" id="UP000636709">
    <property type="component" value="Unassembled WGS sequence"/>
</dbReference>
<dbReference type="GO" id="GO:0016706">
    <property type="term" value="F:2-oxoglutarate-dependent dioxygenase activity"/>
    <property type="evidence" value="ECO:0007669"/>
    <property type="project" value="TreeGrafter"/>
</dbReference>
<dbReference type="AlphaFoldDB" id="A0A835ELY2"/>
<gene>
    <name evidence="1" type="ORF">HU200_036214</name>
</gene>
<evidence type="ECO:0000313" key="2">
    <source>
        <dbReference type="Proteomes" id="UP000636709"/>
    </source>
</evidence>
<dbReference type="PANTHER" id="PTHR12480">
    <property type="entry name" value="ARGININE DEMETHYLASE AND LYSYL-HYDROXYLASE JMJD"/>
    <property type="match status" value="1"/>
</dbReference>
<proteinExistence type="predicted"/>
<protein>
    <recommendedName>
        <fullName evidence="3">Cupin-like domain-containing protein</fullName>
    </recommendedName>
</protein>
<dbReference type="EMBL" id="JACEFO010001880">
    <property type="protein sequence ID" value="KAF8696601.1"/>
    <property type="molecule type" value="Genomic_DNA"/>
</dbReference>
<sequence>MDGRVKVVGQVVRVDGASLTYAEFVDRFMAPNRPVVLTGLTASWRACEDWTLPGPGDLRRPNLSFFARNFPSPLVQVADCSSREFTDQKRLEMSMQEFIDHWVGGPHGGSAGERENSLLYLKDWHFVKVYPQRPACLILVNYCIG</sequence>
<dbReference type="SUPFAM" id="SSF51197">
    <property type="entry name" value="Clavaminate synthase-like"/>
    <property type="match status" value="1"/>
</dbReference>
<dbReference type="Gene3D" id="2.60.120.650">
    <property type="entry name" value="Cupin"/>
    <property type="match status" value="1"/>
</dbReference>
<organism evidence="1 2">
    <name type="scientific">Digitaria exilis</name>
    <dbReference type="NCBI Taxonomy" id="1010633"/>
    <lineage>
        <taxon>Eukaryota</taxon>
        <taxon>Viridiplantae</taxon>
        <taxon>Streptophyta</taxon>
        <taxon>Embryophyta</taxon>
        <taxon>Tracheophyta</taxon>
        <taxon>Spermatophyta</taxon>
        <taxon>Magnoliopsida</taxon>
        <taxon>Liliopsida</taxon>
        <taxon>Poales</taxon>
        <taxon>Poaceae</taxon>
        <taxon>PACMAD clade</taxon>
        <taxon>Panicoideae</taxon>
        <taxon>Panicodae</taxon>
        <taxon>Paniceae</taxon>
        <taxon>Anthephorinae</taxon>
        <taxon>Digitaria</taxon>
    </lineage>
</organism>
<dbReference type="InterPro" id="IPR050910">
    <property type="entry name" value="JMJD6_ArgDemeth/LysHydrox"/>
</dbReference>
<evidence type="ECO:0000313" key="1">
    <source>
        <dbReference type="EMBL" id="KAF8696601.1"/>
    </source>
</evidence>
<dbReference type="PANTHER" id="PTHR12480:SF6">
    <property type="entry name" value="2-OXOGLUTARATE AND IRON-DEPENDENT OXYGENASE JMJD4"/>
    <property type="match status" value="1"/>
</dbReference>
<evidence type="ECO:0008006" key="3">
    <source>
        <dbReference type="Google" id="ProtNLM"/>
    </source>
</evidence>
<dbReference type="GO" id="GO:0005737">
    <property type="term" value="C:cytoplasm"/>
    <property type="evidence" value="ECO:0007669"/>
    <property type="project" value="TreeGrafter"/>
</dbReference>
<dbReference type="GO" id="GO:0005634">
    <property type="term" value="C:nucleus"/>
    <property type="evidence" value="ECO:0007669"/>
    <property type="project" value="TreeGrafter"/>
</dbReference>
<comment type="caution">
    <text evidence="1">The sequence shown here is derived from an EMBL/GenBank/DDBJ whole genome shotgun (WGS) entry which is preliminary data.</text>
</comment>
<accession>A0A835ELY2</accession>
<reference evidence="1" key="1">
    <citation type="submission" date="2020-07" db="EMBL/GenBank/DDBJ databases">
        <title>Genome sequence and genetic diversity analysis of an under-domesticated orphan crop, white fonio (Digitaria exilis).</title>
        <authorList>
            <person name="Bennetzen J.L."/>
            <person name="Chen S."/>
            <person name="Ma X."/>
            <person name="Wang X."/>
            <person name="Yssel A.E.J."/>
            <person name="Chaluvadi S.R."/>
            <person name="Johnson M."/>
            <person name="Gangashetty P."/>
            <person name="Hamidou F."/>
            <person name="Sanogo M.D."/>
            <person name="Zwaenepoel A."/>
            <person name="Wallace J."/>
            <person name="Van De Peer Y."/>
            <person name="Van Deynze A."/>
        </authorList>
    </citation>
    <scope>NUCLEOTIDE SEQUENCE</scope>
    <source>
        <tissue evidence="1">Leaves</tissue>
    </source>
</reference>
<keyword evidence="2" id="KW-1185">Reference proteome</keyword>
<name>A0A835ELY2_9POAL</name>